<dbReference type="GO" id="GO:0005509">
    <property type="term" value="F:calcium ion binding"/>
    <property type="evidence" value="ECO:0007669"/>
    <property type="project" value="InterPro"/>
</dbReference>
<dbReference type="EMBL" id="BFEA01000001">
    <property type="protein sequence ID" value="GBG58860.1"/>
    <property type="molecule type" value="Genomic_DNA"/>
</dbReference>
<dbReference type="GO" id="GO:0009654">
    <property type="term" value="C:photosystem II oxygen evolving complex"/>
    <property type="evidence" value="ECO:0007669"/>
    <property type="project" value="InterPro"/>
</dbReference>
<sequence length="277" mass="29238">MAAATSASSLTAQFVGLNAKSLQSSKASLSGRSLCAGPAMPAKAATRIVVSCKAESSAEATTSRRAAILSLTSAAAAVAALTLQPNSAEAAYGEAANIFGAVKKNTDYIPYAGKGFRVDIPSKWNPSPQKEFEGTVLRYEDNGDSVSNFAVIKNTAEGKSKIEDFGSTDDFLNKYSYLLGEQSYAGATRSEGGFDKNKVAAANVFEKEAKTVGGKTYYAYELLTRSADGNEGGRHQFITATVNNGELIIFRAQAGEKRWFKGAEKTIRELVASFSAA</sequence>
<evidence type="ECO:0000313" key="14">
    <source>
        <dbReference type="EMBL" id="GBG58860.1"/>
    </source>
</evidence>
<comment type="similarity">
    <text evidence="11">Belongs to the PsbP family.</text>
</comment>
<dbReference type="Gene3D" id="3.40.1000.10">
    <property type="entry name" value="Mog1/PsbP, alpha/beta/alpha sandwich"/>
    <property type="match status" value="1"/>
</dbReference>
<evidence type="ECO:0000256" key="12">
    <source>
        <dbReference type="ARBA" id="ARBA00046272"/>
    </source>
</evidence>
<comment type="function">
    <text evidence="1">May be involved in the regulation of photosystem II.</text>
</comment>
<evidence type="ECO:0000256" key="4">
    <source>
        <dbReference type="ARBA" id="ARBA00022640"/>
    </source>
</evidence>
<evidence type="ECO:0000256" key="6">
    <source>
        <dbReference type="ARBA" id="ARBA00023078"/>
    </source>
</evidence>
<dbReference type="OrthoDB" id="507333at2759"/>
<evidence type="ECO:0000256" key="7">
    <source>
        <dbReference type="ARBA" id="ARBA00023276"/>
    </source>
</evidence>
<gene>
    <name evidence="14" type="ORF">CBR_g259</name>
</gene>
<proteinExistence type="inferred from homology"/>
<keyword evidence="15" id="KW-1185">Reference proteome</keyword>
<dbReference type="PANTHER" id="PTHR31407">
    <property type="match status" value="1"/>
</dbReference>
<feature type="domain" description="PsbP C-terminal" evidence="13">
    <location>
        <begin position="108"/>
        <end position="275"/>
    </location>
</feature>
<dbReference type="STRING" id="69332.A0A388JM13"/>
<dbReference type="GO" id="GO:0019898">
    <property type="term" value="C:extrinsic component of membrane"/>
    <property type="evidence" value="ECO:0007669"/>
    <property type="project" value="InterPro"/>
</dbReference>
<dbReference type="PANTHER" id="PTHR31407:SF6">
    <property type="entry name" value="OXYGEN-EVOLVING ENHANCER PROTEIN 2-1, CHLOROPLASTIC"/>
    <property type="match status" value="1"/>
</dbReference>
<keyword evidence="2" id="KW-0150">Chloroplast</keyword>
<organism evidence="14 15">
    <name type="scientific">Chara braunii</name>
    <name type="common">Braun's stonewort</name>
    <dbReference type="NCBI Taxonomy" id="69332"/>
    <lineage>
        <taxon>Eukaryota</taxon>
        <taxon>Viridiplantae</taxon>
        <taxon>Streptophyta</taxon>
        <taxon>Charophyceae</taxon>
        <taxon>Charales</taxon>
        <taxon>Characeae</taxon>
        <taxon>Chara</taxon>
    </lineage>
</organism>
<dbReference type="Gramene" id="GBG58860">
    <property type="protein sequence ID" value="GBG58860"/>
    <property type="gene ID" value="CBR_g259"/>
</dbReference>
<evidence type="ECO:0000313" key="15">
    <source>
        <dbReference type="Proteomes" id="UP000265515"/>
    </source>
</evidence>
<accession>A0A388JM13</accession>
<dbReference type="AlphaFoldDB" id="A0A388JM13"/>
<evidence type="ECO:0000256" key="1">
    <source>
        <dbReference type="ARBA" id="ARBA00002851"/>
    </source>
</evidence>
<keyword evidence="4" id="KW-0934">Plastid</keyword>
<evidence type="ECO:0000256" key="3">
    <source>
        <dbReference type="ARBA" id="ARBA00022531"/>
    </source>
</evidence>
<comment type="caution">
    <text evidence="14">The sequence shown here is derived from an EMBL/GenBank/DDBJ whole genome shotgun (WGS) entry which is preliminary data.</text>
</comment>
<dbReference type="SUPFAM" id="SSF55724">
    <property type="entry name" value="Mog1p/PsbP-like"/>
    <property type="match status" value="1"/>
</dbReference>
<evidence type="ECO:0000259" key="13">
    <source>
        <dbReference type="Pfam" id="PF01789"/>
    </source>
</evidence>
<keyword evidence="7" id="KW-0604">Photosystem II</keyword>
<evidence type="ECO:0000256" key="2">
    <source>
        <dbReference type="ARBA" id="ARBA00022528"/>
    </source>
</evidence>
<dbReference type="OMA" id="WFKGQER"/>
<name>A0A388JM13_CHABU</name>
<evidence type="ECO:0000256" key="10">
    <source>
        <dbReference type="ARBA" id="ARBA00032148"/>
    </source>
</evidence>
<evidence type="ECO:0000256" key="8">
    <source>
        <dbReference type="ARBA" id="ARBA00029584"/>
    </source>
</evidence>
<dbReference type="InterPro" id="IPR002683">
    <property type="entry name" value="PsbP_C"/>
</dbReference>
<reference evidence="14 15" key="1">
    <citation type="journal article" date="2018" name="Cell">
        <title>The Chara Genome: Secondary Complexity and Implications for Plant Terrestrialization.</title>
        <authorList>
            <person name="Nishiyama T."/>
            <person name="Sakayama H."/>
            <person name="Vries J.D."/>
            <person name="Buschmann H."/>
            <person name="Saint-Marcoux D."/>
            <person name="Ullrich K.K."/>
            <person name="Haas F.B."/>
            <person name="Vanderstraeten L."/>
            <person name="Becker D."/>
            <person name="Lang D."/>
            <person name="Vosolsobe S."/>
            <person name="Rombauts S."/>
            <person name="Wilhelmsson P.K.I."/>
            <person name="Janitza P."/>
            <person name="Kern R."/>
            <person name="Heyl A."/>
            <person name="Rumpler F."/>
            <person name="Villalobos L.I.A.C."/>
            <person name="Clay J.M."/>
            <person name="Skokan R."/>
            <person name="Toyoda A."/>
            <person name="Suzuki Y."/>
            <person name="Kagoshima H."/>
            <person name="Schijlen E."/>
            <person name="Tajeshwar N."/>
            <person name="Catarino B."/>
            <person name="Hetherington A.J."/>
            <person name="Saltykova A."/>
            <person name="Bonnot C."/>
            <person name="Breuninger H."/>
            <person name="Symeonidi A."/>
            <person name="Radhakrishnan G.V."/>
            <person name="Van Nieuwerburgh F."/>
            <person name="Deforce D."/>
            <person name="Chang C."/>
            <person name="Karol K.G."/>
            <person name="Hedrich R."/>
            <person name="Ulvskov P."/>
            <person name="Glockner G."/>
            <person name="Delwiche C.F."/>
            <person name="Petrasek J."/>
            <person name="Van de Peer Y."/>
            <person name="Friml J."/>
            <person name="Beilby M."/>
            <person name="Dolan L."/>
            <person name="Kohara Y."/>
            <person name="Sugano S."/>
            <person name="Fujiyama A."/>
            <person name="Delaux P.-M."/>
            <person name="Quint M."/>
            <person name="TheiBen G."/>
            <person name="Hagemann M."/>
            <person name="Harholt J."/>
            <person name="Dunand C."/>
            <person name="Zachgo S."/>
            <person name="Langdale J."/>
            <person name="Maumus F."/>
            <person name="Straeten D.V.D."/>
            <person name="Gould S.B."/>
            <person name="Rensing S.A."/>
        </authorList>
    </citation>
    <scope>NUCLEOTIDE SEQUENCE [LARGE SCALE GENOMIC DNA]</scope>
    <source>
        <strain evidence="14 15">S276</strain>
    </source>
</reference>
<comment type="subcellular location">
    <subcellularLocation>
        <location evidence="12">Plastid</location>
        <location evidence="12">Chloroplast thylakoid</location>
    </subcellularLocation>
</comment>
<keyword evidence="3" id="KW-0602">Photosynthesis</keyword>
<keyword evidence="6" id="KW-0793">Thylakoid</keyword>
<dbReference type="GO" id="GO:0015979">
    <property type="term" value="P:photosynthesis"/>
    <property type="evidence" value="ECO:0007669"/>
    <property type="project" value="UniProtKB-KW"/>
</dbReference>
<evidence type="ECO:0000256" key="9">
    <source>
        <dbReference type="ARBA" id="ARBA00031606"/>
    </source>
</evidence>
<evidence type="ECO:0000256" key="11">
    <source>
        <dbReference type="ARBA" id="ARBA00035638"/>
    </source>
</evidence>
<dbReference type="InterPro" id="IPR016123">
    <property type="entry name" value="Mog1/PsbP_a/b/a-sand"/>
</dbReference>
<dbReference type="Proteomes" id="UP000265515">
    <property type="component" value="Unassembled WGS sequence"/>
</dbReference>
<dbReference type="Pfam" id="PF01789">
    <property type="entry name" value="PsbP"/>
    <property type="match status" value="1"/>
</dbReference>
<protein>
    <recommendedName>
        <fullName evidence="10">23 kDa subunit of oxygen evolving system of photosystem II</fullName>
    </recommendedName>
    <alternativeName>
        <fullName evidence="9">23 kDa thylakoid membrane protein</fullName>
    </alternativeName>
    <alternativeName>
        <fullName evidence="8">OEC 23 kDa subunit</fullName>
    </alternativeName>
</protein>
<dbReference type="GO" id="GO:0009534">
    <property type="term" value="C:chloroplast thylakoid"/>
    <property type="evidence" value="ECO:0007669"/>
    <property type="project" value="UniProtKB-SubCell"/>
</dbReference>
<evidence type="ECO:0000256" key="5">
    <source>
        <dbReference type="ARBA" id="ARBA00022946"/>
    </source>
</evidence>
<keyword evidence="5" id="KW-0809">Transit peptide</keyword>